<keyword evidence="3" id="KW-1185">Reference proteome</keyword>
<evidence type="ECO:0000256" key="1">
    <source>
        <dbReference type="SAM" id="MobiDB-lite"/>
    </source>
</evidence>
<gene>
    <name evidence="2" type="ORF">PENVUL_c004G03863</name>
</gene>
<dbReference type="STRING" id="29845.A0A1V6S9K1"/>
<evidence type="ECO:0000313" key="2">
    <source>
        <dbReference type="EMBL" id="OQE10419.1"/>
    </source>
</evidence>
<feature type="region of interest" description="Disordered" evidence="1">
    <location>
        <begin position="135"/>
        <end position="162"/>
    </location>
</feature>
<name>A0A1V6S9K1_9EURO</name>
<organism evidence="2 3">
    <name type="scientific">Penicillium vulpinum</name>
    <dbReference type="NCBI Taxonomy" id="29845"/>
    <lineage>
        <taxon>Eukaryota</taxon>
        <taxon>Fungi</taxon>
        <taxon>Dikarya</taxon>
        <taxon>Ascomycota</taxon>
        <taxon>Pezizomycotina</taxon>
        <taxon>Eurotiomycetes</taxon>
        <taxon>Eurotiomycetidae</taxon>
        <taxon>Eurotiales</taxon>
        <taxon>Aspergillaceae</taxon>
        <taxon>Penicillium</taxon>
    </lineage>
</organism>
<sequence>MAEQNNMECDSYLEVDDAFLKNLPPSIRRYTYQGEQQFFDILKSESALFEASSTGSEFILFHASKETIETLFNPPNEESPISKLCTSFDTIEQLFLITMPSNPHSAAVDAFSTVIKDSLTSMGLSFSLQGYPNATTRGVSRGKQPDYGWGPKRRARGEPDSPSVTLEVAYSESDSKLNSDVRFWLNPNEGKAKLCLTLQIHKSRPEIRIEKWERQQDRKYRSQVTYITKNGDHFNVIHHPFTIPFESLFGRQPTCPREKDIEFSQGQLGEIADMIWESQGW</sequence>
<dbReference type="EMBL" id="MDYP01000004">
    <property type="protein sequence ID" value="OQE10419.1"/>
    <property type="molecule type" value="Genomic_DNA"/>
</dbReference>
<comment type="caution">
    <text evidence="2">The sequence shown here is derived from an EMBL/GenBank/DDBJ whole genome shotgun (WGS) entry which is preliminary data.</text>
</comment>
<dbReference type="Proteomes" id="UP000191518">
    <property type="component" value="Unassembled WGS sequence"/>
</dbReference>
<reference evidence="3" key="1">
    <citation type="journal article" date="2017" name="Nat. Microbiol.">
        <title>Global analysis of biosynthetic gene clusters reveals vast potential of secondary metabolite production in Penicillium species.</title>
        <authorList>
            <person name="Nielsen J.C."/>
            <person name="Grijseels S."/>
            <person name="Prigent S."/>
            <person name="Ji B."/>
            <person name="Dainat J."/>
            <person name="Nielsen K.F."/>
            <person name="Frisvad J.C."/>
            <person name="Workman M."/>
            <person name="Nielsen J."/>
        </authorList>
    </citation>
    <scope>NUCLEOTIDE SEQUENCE [LARGE SCALE GENOMIC DNA]</scope>
    <source>
        <strain evidence="3">IBT 29486</strain>
    </source>
</reference>
<dbReference type="AlphaFoldDB" id="A0A1V6S9K1"/>
<proteinExistence type="predicted"/>
<evidence type="ECO:0000313" key="3">
    <source>
        <dbReference type="Proteomes" id="UP000191518"/>
    </source>
</evidence>
<dbReference type="OrthoDB" id="4306236at2759"/>
<protein>
    <submittedName>
        <fullName evidence="2">Uncharacterized protein</fullName>
    </submittedName>
</protein>
<accession>A0A1V6S9K1</accession>